<feature type="region of interest" description="Disordered" evidence="14">
    <location>
        <begin position="85"/>
        <end position="126"/>
    </location>
</feature>
<dbReference type="InterPro" id="IPR011009">
    <property type="entry name" value="Kinase-like_dom_sf"/>
</dbReference>
<comment type="caution">
    <text evidence="17">The sequence shown here is derived from an EMBL/GenBank/DDBJ whole genome shotgun (WGS) entry which is preliminary data.</text>
</comment>
<dbReference type="PROSITE" id="PS50011">
    <property type="entry name" value="PROTEIN_KINASE_DOM"/>
    <property type="match status" value="1"/>
</dbReference>
<evidence type="ECO:0000256" key="14">
    <source>
        <dbReference type="SAM" id="MobiDB-lite"/>
    </source>
</evidence>
<keyword evidence="9 13" id="KW-0829">Tyrosine-protein kinase</keyword>
<reference evidence="17 18" key="1">
    <citation type="journal article" date="2015" name="Nat. Commun.">
        <title>Lucilia cuprina genome unlocks parasitic fly biology to underpin future interventions.</title>
        <authorList>
            <person name="Anstead C.A."/>
            <person name="Korhonen P.K."/>
            <person name="Young N.D."/>
            <person name="Hall R.S."/>
            <person name="Jex A.R."/>
            <person name="Murali S.C."/>
            <person name="Hughes D.S."/>
            <person name="Lee S.F."/>
            <person name="Perry T."/>
            <person name="Stroehlein A.J."/>
            <person name="Ansell B.R."/>
            <person name="Breugelmans B."/>
            <person name="Hofmann A."/>
            <person name="Qu J."/>
            <person name="Dugan S."/>
            <person name="Lee S.L."/>
            <person name="Chao H."/>
            <person name="Dinh H."/>
            <person name="Han Y."/>
            <person name="Doddapaneni H.V."/>
            <person name="Worley K.C."/>
            <person name="Muzny D.M."/>
            <person name="Ioannidis P."/>
            <person name="Waterhouse R.M."/>
            <person name="Zdobnov E.M."/>
            <person name="James P.J."/>
            <person name="Bagnall N.H."/>
            <person name="Kotze A.C."/>
            <person name="Gibbs R.A."/>
            <person name="Richards S."/>
            <person name="Batterham P."/>
            <person name="Gasser R.B."/>
        </authorList>
    </citation>
    <scope>NUCLEOTIDE SEQUENCE [LARGE SCALE GENOMIC DNA]</scope>
    <source>
        <strain evidence="17 18">LS</strain>
        <tissue evidence="17">Full body</tissue>
    </source>
</reference>
<evidence type="ECO:0000313" key="17">
    <source>
        <dbReference type="EMBL" id="KNC23735.1"/>
    </source>
</evidence>
<dbReference type="PRINTS" id="PR00109">
    <property type="entry name" value="TYRKINASE"/>
</dbReference>
<dbReference type="InterPro" id="IPR020635">
    <property type="entry name" value="Tyr_kinase_cat_dom"/>
</dbReference>
<feature type="compositionally biased region" description="Low complexity" evidence="14">
    <location>
        <begin position="514"/>
        <end position="530"/>
    </location>
</feature>
<dbReference type="STRING" id="7375.A0A0L0BUI6"/>
<dbReference type="EC" id="2.7.10.2" evidence="13"/>
<keyword evidence="4 13" id="KW-0808">Transferase</keyword>
<feature type="compositionally biased region" description="Polar residues" evidence="14">
    <location>
        <begin position="498"/>
        <end position="513"/>
    </location>
</feature>
<dbReference type="FunFam" id="3.30.505.10:FF:000023">
    <property type="entry name" value="Tyrosine-protein kinase"/>
    <property type="match status" value="1"/>
</dbReference>
<dbReference type="InterPro" id="IPR050198">
    <property type="entry name" value="Non-receptor_tyrosine_kinases"/>
</dbReference>
<evidence type="ECO:0000256" key="2">
    <source>
        <dbReference type="ARBA" id="ARBA00022443"/>
    </source>
</evidence>
<evidence type="ECO:0000256" key="1">
    <source>
        <dbReference type="ARBA" id="ARBA00004496"/>
    </source>
</evidence>
<evidence type="ECO:0000256" key="13">
    <source>
        <dbReference type="RuleBase" id="RU362096"/>
    </source>
</evidence>
<comment type="similarity">
    <text evidence="13">Belongs to the protein kinase superfamily. Tyr protein kinase family.</text>
</comment>
<evidence type="ECO:0000256" key="4">
    <source>
        <dbReference type="ARBA" id="ARBA00022679"/>
    </source>
</evidence>
<dbReference type="InterPro" id="IPR035027">
    <property type="entry name" value="Csk-like_SH2"/>
</dbReference>
<evidence type="ECO:0000256" key="6">
    <source>
        <dbReference type="ARBA" id="ARBA00022777"/>
    </source>
</evidence>
<protein>
    <recommendedName>
        <fullName evidence="13">Tyrosine-protein kinase</fullName>
        <ecNumber evidence="13">2.7.10.2</ecNumber>
    </recommendedName>
</protein>
<dbReference type="GO" id="GO:0005737">
    <property type="term" value="C:cytoplasm"/>
    <property type="evidence" value="ECO:0007669"/>
    <property type="project" value="UniProtKB-SubCell"/>
</dbReference>
<dbReference type="Gene3D" id="1.10.510.10">
    <property type="entry name" value="Transferase(Phosphotransferase) domain 1"/>
    <property type="match status" value="1"/>
</dbReference>
<dbReference type="InterPro" id="IPR000719">
    <property type="entry name" value="Prot_kinase_dom"/>
</dbReference>
<dbReference type="CDD" id="cd05039">
    <property type="entry name" value="PTKc_Csk_like"/>
    <property type="match status" value="1"/>
</dbReference>
<dbReference type="PANTHER" id="PTHR24418">
    <property type="entry name" value="TYROSINE-PROTEIN KINASE"/>
    <property type="match status" value="1"/>
</dbReference>
<evidence type="ECO:0000313" key="18">
    <source>
        <dbReference type="Proteomes" id="UP000037069"/>
    </source>
</evidence>
<feature type="region of interest" description="Disordered" evidence="14">
    <location>
        <begin position="164"/>
        <end position="216"/>
    </location>
</feature>
<dbReference type="SUPFAM" id="SSF56112">
    <property type="entry name" value="Protein kinase-like (PK-like)"/>
    <property type="match status" value="1"/>
</dbReference>
<dbReference type="GO" id="GO:0007424">
    <property type="term" value="P:open tracheal system development"/>
    <property type="evidence" value="ECO:0007669"/>
    <property type="project" value="UniProtKB-ARBA"/>
</dbReference>
<dbReference type="CDD" id="cd09937">
    <property type="entry name" value="SH2_csk_like"/>
    <property type="match status" value="1"/>
</dbReference>
<feature type="binding site" evidence="12">
    <location>
        <position position="1111"/>
    </location>
    <ligand>
        <name>ATP</name>
        <dbReference type="ChEBI" id="CHEBI:30616"/>
    </ligand>
</feature>
<evidence type="ECO:0000256" key="5">
    <source>
        <dbReference type="ARBA" id="ARBA00022741"/>
    </source>
</evidence>
<evidence type="ECO:0000256" key="8">
    <source>
        <dbReference type="ARBA" id="ARBA00022999"/>
    </source>
</evidence>
<feature type="compositionally biased region" description="Polar residues" evidence="14">
    <location>
        <begin position="203"/>
        <end position="216"/>
    </location>
</feature>
<evidence type="ECO:0000256" key="9">
    <source>
        <dbReference type="ARBA" id="ARBA00023137"/>
    </source>
</evidence>
<dbReference type="InterPro" id="IPR000980">
    <property type="entry name" value="SH2"/>
</dbReference>
<dbReference type="GO" id="GO:0048468">
    <property type="term" value="P:cell development"/>
    <property type="evidence" value="ECO:0007669"/>
    <property type="project" value="UniProtKB-ARBA"/>
</dbReference>
<evidence type="ECO:0000256" key="10">
    <source>
        <dbReference type="ARBA" id="ARBA00051245"/>
    </source>
</evidence>
<evidence type="ECO:0000256" key="11">
    <source>
        <dbReference type="PROSITE-ProRule" id="PRU00191"/>
    </source>
</evidence>
<evidence type="ECO:0000256" key="12">
    <source>
        <dbReference type="PROSITE-ProRule" id="PRU10141"/>
    </source>
</evidence>
<dbReference type="SMART" id="SM00219">
    <property type="entry name" value="TyrKc"/>
    <property type="match status" value="1"/>
</dbReference>
<dbReference type="InterPro" id="IPR001245">
    <property type="entry name" value="Ser-Thr/Tyr_kinase_cat_dom"/>
</dbReference>
<keyword evidence="2" id="KW-0728">SH3 domain</keyword>
<feature type="region of interest" description="Disordered" evidence="14">
    <location>
        <begin position="454"/>
        <end position="537"/>
    </location>
</feature>
<feature type="region of interest" description="Disordered" evidence="14">
    <location>
        <begin position="767"/>
        <end position="795"/>
    </location>
</feature>
<dbReference type="GO" id="GO:0004715">
    <property type="term" value="F:non-membrane spanning protein tyrosine kinase activity"/>
    <property type="evidence" value="ECO:0007669"/>
    <property type="project" value="UniProtKB-EC"/>
</dbReference>
<keyword evidence="6 13" id="KW-0418">Kinase</keyword>
<dbReference type="InterPro" id="IPR036860">
    <property type="entry name" value="SH2_dom_sf"/>
</dbReference>
<feature type="compositionally biased region" description="Low complexity" evidence="14">
    <location>
        <begin position="475"/>
        <end position="485"/>
    </location>
</feature>
<dbReference type="InterPro" id="IPR008266">
    <property type="entry name" value="Tyr_kinase_AS"/>
</dbReference>
<dbReference type="GO" id="GO:0030036">
    <property type="term" value="P:actin cytoskeleton organization"/>
    <property type="evidence" value="ECO:0007669"/>
    <property type="project" value="UniProtKB-ARBA"/>
</dbReference>
<dbReference type="GO" id="GO:0007435">
    <property type="term" value="P:salivary gland morphogenesis"/>
    <property type="evidence" value="ECO:0007669"/>
    <property type="project" value="UniProtKB-ARBA"/>
</dbReference>
<evidence type="ECO:0000256" key="3">
    <source>
        <dbReference type="ARBA" id="ARBA00022490"/>
    </source>
</evidence>
<evidence type="ECO:0000256" key="7">
    <source>
        <dbReference type="ARBA" id="ARBA00022840"/>
    </source>
</evidence>
<evidence type="ECO:0000259" key="15">
    <source>
        <dbReference type="PROSITE" id="PS50001"/>
    </source>
</evidence>
<comment type="subcellular location">
    <subcellularLocation>
        <location evidence="1">Cytoplasm</location>
    </subcellularLocation>
</comment>
<feature type="compositionally biased region" description="Polar residues" evidence="14">
    <location>
        <begin position="86"/>
        <end position="96"/>
    </location>
</feature>
<keyword evidence="7 12" id="KW-0067">ATP-binding</keyword>
<dbReference type="SUPFAM" id="SSF55550">
    <property type="entry name" value="SH2 domain"/>
    <property type="match status" value="1"/>
</dbReference>
<dbReference type="Pfam" id="PF00017">
    <property type="entry name" value="SH2"/>
    <property type="match status" value="1"/>
</dbReference>
<feature type="compositionally biased region" description="Low complexity" evidence="14">
    <location>
        <begin position="97"/>
        <end position="106"/>
    </location>
</feature>
<dbReference type="PROSITE" id="PS00107">
    <property type="entry name" value="PROTEIN_KINASE_ATP"/>
    <property type="match status" value="1"/>
</dbReference>
<dbReference type="SMART" id="SM00252">
    <property type="entry name" value="SH2"/>
    <property type="match status" value="1"/>
</dbReference>
<keyword evidence="5 12" id="KW-0547">Nucleotide-binding</keyword>
<dbReference type="Gene3D" id="3.30.505.10">
    <property type="entry name" value="SH2 domain"/>
    <property type="match status" value="1"/>
</dbReference>
<feature type="compositionally biased region" description="Low complexity" evidence="14">
    <location>
        <begin position="779"/>
        <end position="794"/>
    </location>
</feature>
<dbReference type="Gene3D" id="3.30.200.20">
    <property type="entry name" value="Phosphorylase Kinase, domain 1"/>
    <property type="match status" value="1"/>
</dbReference>
<dbReference type="EMBL" id="JRES01001304">
    <property type="protein sequence ID" value="KNC23735.1"/>
    <property type="molecule type" value="Genomic_DNA"/>
</dbReference>
<dbReference type="FunFam" id="1.10.510.10:FF:000272">
    <property type="entry name" value="Tyrosine-protein kinase"/>
    <property type="match status" value="1"/>
</dbReference>
<evidence type="ECO:0000259" key="16">
    <source>
        <dbReference type="PROSITE" id="PS50011"/>
    </source>
</evidence>
<name>A0A0L0BUI6_LUCCU</name>
<gene>
    <name evidence="17" type="ORF">FF38_01211</name>
</gene>
<feature type="compositionally biased region" description="Low complexity" evidence="14">
    <location>
        <begin position="566"/>
        <end position="581"/>
    </location>
</feature>
<dbReference type="PRINTS" id="PR00401">
    <property type="entry name" value="SH2DOMAIN"/>
</dbReference>
<dbReference type="InterPro" id="IPR017441">
    <property type="entry name" value="Protein_kinase_ATP_BS"/>
</dbReference>
<dbReference type="FunFam" id="3.30.200.20:FF:000053">
    <property type="entry name" value="Tyrosine-protein kinase"/>
    <property type="match status" value="1"/>
</dbReference>
<dbReference type="Proteomes" id="UP000037069">
    <property type="component" value="Unassembled WGS sequence"/>
</dbReference>
<keyword evidence="8 11" id="KW-0727">SH2 domain</keyword>
<feature type="region of interest" description="Disordered" evidence="14">
    <location>
        <begin position="566"/>
        <end position="596"/>
    </location>
</feature>
<feature type="domain" description="Protein kinase" evidence="16">
    <location>
        <begin position="1084"/>
        <end position="1329"/>
    </location>
</feature>
<dbReference type="PROSITE" id="PS50001">
    <property type="entry name" value="SH2"/>
    <property type="match status" value="1"/>
</dbReference>
<proteinExistence type="inferred from homology"/>
<organism evidence="17 18">
    <name type="scientific">Lucilia cuprina</name>
    <name type="common">Green bottle fly</name>
    <name type="synonym">Australian sheep blowfly</name>
    <dbReference type="NCBI Taxonomy" id="7375"/>
    <lineage>
        <taxon>Eukaryota</taxon>
        <taxon>Metazoa</taxon>
        <taxon>Ecdysozoa</taxon>
        <taxon>Arthropoda</taxon>
        <taxon>Hexapoda</taxon>
        <taxon>Insecta</taxon>
        <taxon>Pterygota</taxon>
        <taxon>Neoptera</taxon>
        <taxon>Endopterygota</taxon>
        <taxon>Diptera</taxon>
        <taxon>Brachycera</taxon>
        <taxon>Muscomorpha</taxon>
        <taxon>Oestroidea</taxon>
        <taxon>Calliphoridae</taxon>
        <taxon>Luciliinae</taxon>
        <taxon>Lucilia</taxon>
    </lineage>
</organism>
<feature type="domain" description="SH2" evidence="15">
    <location>
        <begin position="968"/>
        <end position="1057"/>
    </location>
</feature>
<keyword evidence="18" id="KW-1185">Reference proteome</keyword>
<comment type="catalytic activity">
    <reaction evidence="10 13">
        <text>L-tyrosyl-[protein] + ATP = O-phospho-L-tyrosyl-[protein] + ADP + H(+)</text>
        <dbReference type="Rhea" id="RHEA:10596"/>
        <dbReference type="Rhea" id="RHEA-COMP:10136"/>
        <dbReference type="Rhea" id="RHEA-COMP:20101"/>
        <dbReference type="ChEBI" id="CHEBI:15378"/>
        <dbReference type="ChEBI" id="CHEBI:30616"/>
        <dbReference type="ChEBI" id="CHEBI:46858"/>
        <dbReference type="ChEBI" id="CHEBI:61978"/>
        <dbReference type="ChEBI" id="CHEBI:456216"/>
        <dbReference type="EC" id="2.7.10.2"/>
    </reaction>
</comment>
<dbReference type="GO" id="GO:0002009">
    <property type="term" value="P:morphogenesis of an epithelium"/>
    <property type="evidence" value="ECO:0007669"/>
    <property type="project" value="UniProtKB-ARBA"/>
</dbReference>
<dbReference type="OrthoDB" id="346907at2759"/>
<keyword evidence="3" id="KW-0963">Cytoplasm</keyword>
<dbReference type="Pfam" id="PF07714">
    <property type="entry name" value="PK_Tyr_Ser-Thr"/>
    <property type="match status" value="1"/>
</dbReference>
<dbReference type="GO" id="GO:0005524">
    <property type="term" value="F:ATP binding"/>
    <property type="evidence" value="ECO:0007669"/>
    <property type="project" value="UniProtKB-UniRule"/>
</dbReference>
<dbReference type="PROSITE" id="PS00109">
    <property type="entry name" value="PROTEIN_KINASE_TYR"/>
    <property type="match status" value="1"/>
</dbReference>
<accession>A0A0L0BUI6</accession>
<feature type="compositionally biased region" description="Basic residues" evidence="14">
    <location>
        <begin position="188"/>
        <end position="201"/>
    </location>
</feature>
<feature type="region of interest" description="Disordered" evidence="14">
    <location>
        <begin position="23"/>
        <end position="67"/>
    </location>
</feature>
<sequence>MVTTIKITCDGVFIQTNSFLTSATAPTSSTTTTIDTIHPQDTTSSSSSSTTDTTSTNTSTLSSTANTFNSDKDKSLTTILDYDKIQQLNTPSSPRLSNSSQKSSTSANYNNRAKRPRTPKGDNRRRYYFGNNKIYWCKQSSSERQSIPGCCYKSDLGFSRNSSSSSANHCSSLKRSASSVTHKELQQHKSHSYTGRHKHKPLTATSSLNSVPNNQQQKSQTNYLNTLYNLNKCNSTALKPTTPKTISGATSIFLVNGFSVNSSAYNNNKCYASSDTRLLSFLRSARKLYRNSVRVNNNNTNQQQQNIYNINSNNKNNNNGNITLSSSADNTKVSYVNSNSTNNLNLNRTKNKNETKLFNNSNSSSSIADKIKQTYVFGVKSFSTKNNSNNNHNYFNNKNKCNHEKNIENNSNNNNSATLSEEWFDEEATACSESKENKNSFHYHLKADVVDKSLQQQQQPDTQKKHNHIKAQTINSNSNNTTNNSLQCKGTNSDKPKFQTNSAKISTTDVENCSTTSATTISSSSFSTPTHPKTATTPEVVSLLKTTTTNSPITFNSVQIQQNNVTTTSTTATNETTALKNNYEDDENQNVTQSTTSTADIRSNNTVMNSHVTAAQNGQTTVVGHHRGFSQPTVTVAASNTGGDPWFLQSTGHQMPPTAPLRHNKRPAPQPTTTGGGGGITAATHPNNLLVNSSGGVGVGVGVGGGVGNITLQQQFSQSQPHIVAQTTQLSTHHNNVNPHHHNAIHLSSHALNSHNLITNATGAVIVAPSNHSPKSPNQHQQPQLQQQQQQQQQHIMSTFAPIGSTAPSATAAAVASVTQQQQQQHLQLISAANNCNNNLMTSSLNAAHSALSLHDRGLPPKSMALQSNAGGGSNMLLHTQHPAQQHHQSQTAMVGNQTTNAAGMTTSLHSFDINGGGGGVGGNVPVTTQSWTTPSLSPTTGLAPNHGLLHGQQQQKKCEVKLNAMPWFHGSITRDEAEHLLQPREDGLFLVRESTNFPGDYTLCVCFQGKVEHYRVKYLENKLTIDDEEYFENLGQLVAHYEADADGLCTQLIKCLPKQGKQEYCINSKDFIDKGWVIPEADLQLRESIGKGEFGDVMLGILRNEKVAVKMLKDEGAVQKFLAEASVMTTLEHENLVKFVGLVFTSKHIYLVTEYMSKGSLVDYLRSRGRQHITKKDQINFAYDTASGMEYLEAKKVVHRDLAARNVLISEDCVAKVSDFGLAREECYNLEVGKLPIKWTAPEALKNGRFSNKSDMWSFGILLWEIYSFGRVPYPRIPLADVVKHVEVGYKMEAPEGCPPEIYEMMRQAWDLNPAKRPTFAELKVKLLHLKNNTA</sequence>